<accession>Q1ZY20</accession>
<evidence type="ECO:0000256" key="1">
    <source>
        <dbReference type="SAM" id="MobiDB-lite"/>
    </source>
</evidence>
<name>Q1ZY20_BETVU</name>
<feature type="region of interest" description="Disordered" evidence="1">
    <location>
        <begin position="94"/>
        <end position="122"/>
    </location>
</feature>
<reference evidence="2" key="1">
    <citation type="journal article" date="2006" name="Mol. Genet. Genomics">
        <title>A complete physical map of a wild beet (Beta procumbens) translocation in sugar beet.</title>
        <authorList>
            <person name="Schulte D."/>
            <person name="Cai D."/>
            <person name="Kleine M."/>
            <person name="Fan L."/>
            <person name="Wang S."/>
            <person name="Jung C."/>
        </authorList>
    </citation>
    <scope>NUCLEOTIDE SEQUENCE</scope>
</reference>
<evidence type="ECO:0000313" key="2">
    <source>
        <dbReference type="EMBL" id="ABD83312.1"/>
    </source>
</evidence>
<feature type="region of interest" description="Disordered" evidence="1">
    <location>
        <begin position="1"/>
        <end position="43"/>
    </location>
</feature>
<feature type="compositionally biased region" description="Low complexity" evidence="1">
    <location>
        <begin position="1"/>
        <end position="16"/>
    </location>
</feature>
<organism evidence="2">
    <name type="scientific">Beta vulgaris</name>
    <name type="common">Sugar beet</name>
    <dbReference type="NCBI Taxonomy" id="161934"/>
    <lineage>
        <taxon>Eukaryota</taxon>
        <taxon>Viridiplantae</taxon>
        <taxon>Streptophyta</taxon>
        <taxon>Embryophyta</taxon>
        <taxon>Tracheophyta</taxon>
        <taxon>Spermatophyta</taxon>
        <taxon>Magnoliopsida</taxon>
        <taxon>eudicotyledons</taxon>
        <taxon>Gunneridae</taxon>
        <taxon>Pentapetalae</taxon>
        <taxon>Caryophyllales</taxon>
        <taxon>Chenopodiaceae</taxon>
        <taxon>Betoideae</taxon>
        <taxon>Beta</taxon>
    </lineage>
</organism>
<sequence length="130" mass="14011">MSDSSDSQNNSESIPSITYNDFCSGSSSTAGLGSSKGCEDPPTVDIAKECRTKSDKEGSASAYVYNEAGEEEAVTEEDDINIDDVLSVERAMIESGDSTDLEVGDEEEDPPKVILEDDDDDDEIHCPFLR</sequence>
<feature type="compositionally biased region" description="Low complexity" evidence="1">
    <location>
        <begin position="24"/>
        <end position="36"/>
    </location>
</feature>
<protein>
    <submittedName>
        <fullName evidence="2">Fgenesh protein 54</fullName>
    </submittedName>
</protein>
<feature type="compositionally biased region" description="Acidic residues" evidence="1">
    <location>
        <begin position="97"/>
        <end position="109"/>
    </location>
</feature>
<dbReference type="EMBL" id="DQ445138">
    <property type="protein sequence ID" value="ABD83312.1"/>
    <property type="molecule type" value="Genomic_DNA"/>
</dbReference>
<proteinExistence type="predicted"/>
<dbReference type="AlphaFoldDB" id="Q1ZY20"/>